<dbReference type="Proteomes" id="UP001057402">
    <property type="component" value="Chromosome 3"/>
</dbReference>
<dbReference type="EMBL" id="CM042882">
    <property type="protein sequence ID" value="KAI4383458.1"/>
    <property type="molecule type" value="Genomic_DNA"/>
</dbReference>
<gene>
    <name evidence="1" type="ORF">MLD38_009292</name>
</gene>
<reference evidence="2" key="1">
    <citation type="journal article" date="2023" name="Front. Plant Sci.">
        <title>Chromosomal-level genome assembly of Melastoma candidum provides insights into trichome evolution.</title>
        <authorList>
            <person name="Zhong Y."/>
            <person name="Wu W."/>
            <person name="Sun C."/>
            <person name="Zou P."/>
            <person name="Liu Y."/>
            <person name="Dai S."/>
            <person name="Zhou R."/>
        </authorList>
    </citation>
    <scope>NUCLEOTIDE SEQUENCE [LARGE SCALE GENOMIC DNA]</scope>
</reference>
<protein>
    <submittedName>
        <fullName evidence="1">Uncharacterized protein</fullName>
    </submittedName>
</protein>
<sequence length="111" mass="11998">MMPTELGPSLRILFPLVILSPSHSPLRSLNSPSFGRCGRSTPLQLSPGILVENSPGACPGSSLFCQRVGIHVFLRISNISILAHSVKLKVLSKAGSPKPTKFEVCFHRFTC</sequence>
<name>A0ACB9RWS1_9MYRT</name>
<comment type="caution">
    <text evidence="1">The sequence shown here is derived from an EMBL/GenBank/DDBJ whole genome shotgun (WGS) entry which is preliminary data.</text>
</comment>
<accession>A0ACB9RWS1</accession>
<evidence type="ECO:0000313" key="1">
    <source>
        <dbReference type="EMBL" id="KAI4383458.1"/>
    </source>
</evidence>
<evidence type="ECO:0000313" key="2">
    <source>
        <dbReference type="Proteomes" id="UP001057402"/>
    </source>
</evidence>
<organism evidence="1 2">
    <name type="scientific">Melastoma candidum</name>
    <dbReference type="NCBI Taxonomy" id="119954"/>
    <lineage>
        <taxon>Eukaryota</taxon>
        <taxon>Viridiplantae</taxon>
        <taxon>Streptophyta</taxon>
        <taxon>Embryophyta</taxon>
        <taxon>Tracheophyta</taxon>
        <taxon>Spermatophyta</taxon>
        <taxon>Magnoliopsida</taxon>
        <taxon>eudicotyledons</taxon>
        <taxon>Gunneridae</taxon>
        <taxon>Pentapetalae</taxon>
        <taxon>rosids</taxon>
        <taxon>malvids</taxon>
        <taxon>Myrtales</taxon>
        <taxon>Melastomataceae</taxon>
        <taxon>Melastomatoideae</taxon>
        <taxon>Melastomateae</taxon>
        <taxon>Melastoma</taxon>
    </lineage>
</organism>
<proteinExistence type="predicted"/>
<keyword evidence="2" id="KW-1185">Reference proteome</keyword>